<feature type="binding site" evidence="14">
    <location>
        <position position="330"/>
    </location>
    <ligand>
        <name>Ca(2+)</name>
        <dbReference type="ChEBI" id="CHEBI:29108"/>
    </ligand>
</feature>
<dbReference type="PANTHER" id="PTHR43069">
    <property type="entry name" value="FUMARYLACETOACETASE"/>
    <property type="match status" value="1"/>
</dbReference>
<dbReference type="RefSeq" id="XP_041194716.1">
    <property type="nucleotide sequence ID" value="XM_041335247.1"/>
</dbReference>
<evidence type="ECO:0000256" key="7">
    <source>
        <dbReference type="ARBA" id="ARBA00022801"/>
    </source>
</evidence>
<keyword evidence="8 14" id="KW-0106">Calcium</keyword>
<protein>
    <recommendedName>
        <fullName evidence="5">fumarylacetoacetase</fullName>
        <ecNumber evidence="5">3.7.1.2</ecNumber>
    </recommendedName>
</protein>
<gene>
    <name evidence="18" type="ORF">BJ212DRAFT_1343848</name>
</gene>
<dbReference type="InterPro" id="IPR036462">
    <property type="entry name" value="Fumarylacetoacetase_N_sf"/>
</dbReference>
<dbReference type="InterPro" id="IPR015377">
    <property type="entry name" value="Fumarylacetoacetase_N"/>
</dbReference>
<evidence type="ECO:0000256" key="5">
    <source>
        <dbReference type="ARBA" id="ARBA00012094"/>
    </source>
</evidence>
<keyword evidence="10" id="KW-0828">Tyrosine catabolism</keyword>
<feature type="binding site" evidence="14">
    <location>
        <position position="194"/>
    </location>
    <ligand>
        <name>Ca(2+)</name>
        <dbReference type="ChEBI" id="CHEBI:29108"/>
    </ligand>
</feature>
<feature type="binding site" evidence="13">
    <location>
        <position position="446"/>
    </location>
    <ligand>
        <name>substrate</name>
    </ligand>
</feature>
<dbReference type="InterPro" id="IPR005959">
    <property type="entry name" value="Fumarylacetoacetase"/>
</dbReference>
<dbReference type="EC" id="3.7.1.2" evidence="5"/>
<dbReference type="GeneID" id="64629264"/>
<dbReference type="OrthoDB" id="411064at2759"/>
<feature type="binding site" evidence="13">
    <location>
        <position position="337"/>
    </location>
    <ligand>
        <name>substrate</name>
    </ligand>
</feature>
<evidence type="ECO:0000256" key="10">
    <source>
        <dbReference type="ARBA" id="ARBA00022878"/>
    </source>
</evidence>
<dbReference type="Proteomes" id="UP000807769">
    <property type="component" value="Unassembled WGS sequence"/>
</dbReference>
<proteinExistence type="inferred from homology"/>
<evidence type="ECO:0000256" key="9">
    <source>
        <dbReference type="ARBA" id="ARBA00022842"/>
    </source>
</evidence>
<keyword evidence="7" id="KW-0378">Hydrolase</keyword>
<dbReference type="GO" id="GO:1902000">
    <property type="term" value="P:homogentisate catabolic process"/>
    <property type="evidence" value="ECO:0007669"/>
    <property type="project" value="TreeGrafter"/>
</dbReference>
<keyword evidence="11" id="KW-0585">Phenylalanine catabolism</keyword>
<reference evidence="18" key="1">
    <citation type="journal article" date="2020" name="New Phytol.">
        <title>Comparative genomics reveals dynamic genome evolution in host specialist ectomycorrhizal fungi.</title>
        <authorList>
            <person name="Lofgren L.A."/>
            <person name="Nguyen N.H."/>
            <person name="Vilgalys R."/>
            <person name="Ruytinx J."/>
            <person name="Liao H.L."/>
            <person name="Branco S."/>
            <person name="Kuo A."/>
            <person name="LaButti K."/>
            <person name="Lipzen A."/>
            <person name="Andreopoulos W."/>
            <person name="Pangilinan J."/>
            <person name="Riley R."/>
            <person name="Hundley H."/>
            <person name="Na H."/>
            <person name="Barry K."/>
            <person name="Grigoriev I.V."/>
            <person name="Stajich J.E."/>
            <person name="Kennedy P.G."/>
        </authorList>
    </citation>
    <scope>NUCLEOTIDE SEQUENCE</scope>
    <source>
        <strain evidence="18">MN1</strain>
    </source>
</reference>
<dbReference type="GO" id="GO:0004334">
    <property type="term" value="F:fumarylacetoacetase activity"/>
    <property type="evidence" value="ECO:0007669"/>
    <property type="project" value="UniProtKB-EC"/>
</dbReference>
<dbReference type="Gene3D" id="3.90.850.10">
    <property type="entry name" value="Fumarylacetoacetase-like, C-terminal domain"/>
    <property type="match status" value="1"/>
</dbReference>
<evidence type="ECO:0000256" key="8">
    <source>
        <dbReference type="ARBA" id="ARBA00022837"/>
    </source>
</evidence>
<keyword evidence="6 14" id="KW-0479">Metal-binding</keyword>
<feature type="domain" description="Fumarylacetoacetase N-terminal" evidence="17">
    <location>
        <begin position="81"/>
        <end position="186"/>
    </location>
</feature>
<dbReference type="AlphaFoldDB" id="A0A9P7EEC5"/>
<evidence type="ECO:0000256" key="11">
    <source>
        <dbReference type="ARBA" id="ARBA00023232"/>
    </source>
</evidence>
<evidence type="ECO:0000256" key="12">
    <source>
        <dbReference type="PIRSR" id="PIRSR605959-1"/>
    </source>
</evidence>
<feature type="region of interest" description="Disordered" evidence="15">
    <location>
        <begin position="243"/>
        <end position="272"/>
    </location>
</feature>
<evidence type="ECO:0000259" key="17">
    <source>
        <dbReference type="Pfam" id="PF09298"/>
    </source>
</evidence>
<feature type="active site" description="Proton acceptor" evidence="12">
    <location>
        <position position="201"/>
    </location>
</feature>
<feature type="binding site" evidence="14">
    <location>
        <position position="296"/>
    </location>
    <ligand>
        <name>Ca(2+)</name>
        <dbReference type="ChEBI" id="CHEBI:29108"/>
    </ligand>
</feature>
<evidence type="ECO:0000313" key="19">
    <source>
        <dbReference type="Proteomes" id="UP000807769"/>
    </source>
</evidence>
<dbReference type="InterPro" id="IPR011234">
    <property type="entry name" value="Fumarylacetoacetase-like_C"/>
</dbReference>
<evidence type="ECO:0000256" key="14">
    <source>
        <dbReference type="PIRSR" id="PIRSR605959-3"/>
    </source>
</evidence>
<evidence type="ECO:0000256" key="3">
    <source>
        <dbReference type="ARBA" id="ARBA00004782"/>
    </source>
</evidence>
<evidence type="ECO:0000256" key="2">
    <source>
        <dbReference type="ARBA" id="ARBA00001946"/>
    </source>
</evidence>
<evidence type="ECO:0000259" key="16">
    <source>
        <dbReference type="Pfam" id="PF01557"/>
    </source>
</evidence>
<dbReference type="Gene3D" id="2.30.30.230">
    <property type="entry name" value="Fumarylacetoacetase, N-terminal domain"/>
    <property type="match status" value="1"/>
</dbReference>
<dbReference type="GO" id="GO:0006572">
    <property type="term" value="P:L-tyrosine catabolic process"/>
    <property type="evidence" value="ECO:0007669"/>
    <property type="project" value="UniProtKB-KW"/>
</dbReference>
<evidence type="ECO:0000313" key="18">
    <source>
        <dbReference type="EMBL" id="KAG1819039.1"/>
    </source>
</evidence>
<comment type="similarity">
    <text evidence="4">Belongs to the FAH family.</text>
</comment>
<dbReference type="GO" id="GO:0046872">
    <property type="term" value="F:metal ion binding"/>
    <property type="evidence" value="ECO:0007669"/>
    <property type="project" value="UniProtKB-KW"/>
</dbReference>
<evidence type="ECO:0000256" key="4">
    <source>
        <dbReference type="ARBA" id="ARBA00010211"/>
    </source>
</evidence>
<dbReference type="Pfam" id="PF09298">
    <property type="entry name" value="FAA_hydrolase_N"/>
    <property type="match status" value="1"/>
</dbReference>
<organism evidence="18 19">
    <name type="scientific">Suillus subaureus</name>
    <dbReference type="NCBI Taxonomy" id="48587"/>
    <lineage>
        <taxon>Eukaryota</taxon>
        <taxon>Fungi</taxon>
        <taxon>Dikarya</taxon>
        <taxon>Basidiomycota</taxon>
        <taxon>Agaricomycotina</taxon>
        <taxon>Agaricomycetes</taxon>
        <taxon>Agaricomycetidae</taxon>
        <taxon>Boletales</taxon>
        <taxon>Suillineae</taxon>
        <taxon>Suillaceae</taxon>
        <taxon>Suillus</taxon>
    </lineage>
</organism>
<dbReference type="Pfam" id="PF01557">
    <property type="entry name" value="FAA_hydrolase"/>
    <property type="match status" value="1"/>
</dbReference>
<comment type="cofactor">
    <cofactor evidence="2 14">
        <name>Mg(2+)</name>
        <dbReference type="ChEBI" id="CHEBI:18420"/>
    </cofactor>
</comment>
<dbReference type="EMBL" id="JABBWG010000010">
    <property type="protein sequence ID" value="KAG1819039.1"/>
    <property type="molecule type" value="Genomic_DNA"/>
</dbReference>
<feature type="domain" description="Fumarylacetoacetase-like C-terminal" evidence="16">
    <location>
        <begin position="284"/>
        <end position="499"/>
    </location>
</feature>
<accession>A0A9P7EEC5</accession>
<feature type="binding site" evidence="14">
    <location>
        <position position="350"/>
    </location>
    <ligand>
        <name>Mg(2+)</name>
        <dbReference type="ChEBI" id="CHEBI:18420"/>
    </ligand>
</feature>
<feature type="binding site" evidence="14">
    <location>
        <position position="354"/>
    </location>
    <ligand>
        <name>Mg(2+)</name>
        <dbReference type="ChEBI" id="CHEBI:18420"/>
    </ligand>
</feature>
<sequence length="504" mass="55275">MYDYRLHDSFCEISLIYENPHVLQMVAVPLNMGRRCKEFVAVCILQAKDNRTLLLASSASFNNMASQSIIPIPADSPFSLANIPFGIFSTQSQPHPRLGVAIGEQILDLKVLALEGIFMDCEVTFPSDVLMHTTLNAFAALGRPITSGVRAYIQSLLSQSSSPLHSSPSLLERCTVKQIEAVMHLPFDIGDFTDFTSSKTHAKNTHSGHGHEGVDADMFNPPRAASGRVSTILPSGIPIVRPVGHLPTSASPERSYSGPLEDRALDDLSSDTPVESRTLARTTGFSLAPTNELDFELELAFFISVPTKHFERVPVEKTEKHIFGVVLLNDWSARDIQIPETLPFGAFNAKNFASTISPWVVTLDALEPFKIAHDIRRVPSYLVDKGDATYDISVSTRVIPGGSVEREMGVARSCLRNSYWTFRQMLAFHTLSGCRMRTGDLIGTGTLSGEDTTSLCSLVEQRKHFPNRMFLQDRDEVVFTAWCGSPKGGVGFGECRGVVLPAGL</sequence>
<evidence type="ECO:0000256" key="6">
    <source>
        <dbReference type="ARBA" id="ARBA00022723"/>
    </source>
</evidence>
<dbReference type="SUPFAM" id="SSF63433">
    <property type="entry name" value="Fumarylacetoacetate hydrolase, FAH, N-terminal domain"/>
    <property type="match status" value="1"/>
</dbReference>
<dbReference type="PANTHER" id="PTHR43069:SF2">
    <property type="entry name" value="FUMARYLACETOACETASE"/>
    <property type="match status" value="1"/>
</dbReference>
<dbReference type="GO" id="GO:0006559">
    <property type="term" value="P:L-phenylalanine catabolic process"/>
    <property type="evidence" value="ECO:0007669"/>
    <property type="project" value="UniProtKB-KW"/>
</dbReference>
<evidence type="ECO:0000256" key="15">
    <source>
        <dbReference type="SAM" id="MobiDB-lite"/>
    </source>
</evidence>
<feature type="binding site" evidence="14">
    <location>
        <position position="298"/>
    </location>
    <ligand>
        <name>Ca(2+)</name>
        <dbReference type="ChEBI" id="CHEBI:29108"/>
    </ligand>
</feature>
<feature type="binding site" evidence="14">
    <location>
        <position position="330"/>
    </location>
    <ligand>
        <name>Mg(2+)</name>
        <dbReference type="ChEBI" id="CHEBI:18420"/>
    </ligand>
</feature>
<comment type="caution">
    <text evidence="18">The sequence shown here is derived from an EMBL/GenBank/DDBJ whole genome shotgun (WGS) entry which is preliminary data.</text>
</comment>
<evidence type="ECO:0000256" key="1">
    <source>
        <dbReference type="ARBA" id="ARBA00001913"/>
    </source>
</evidence>
<keyword evidence="9 14" id="KW-0460">Magnesium</keyword>
<evidence type="ECO:0000256" key="13">
    <source>
        <dbReference type="PIRSR" id="PIRSR605959-2"/>
    </source>
</evidence>
<comment type="cofactor">
    <cofactor evidence="1 14">
        <name>Ca(2+)</name>
        <dbReference type="ChEBI" id="CHEBI:29108"/>
    </cofactor>
</comment>
<keyword evidence="19" id="KW-1185">Reference proteome</keyword>
<dbReference type="InterPro" id="IPR036663">
    <property type="entry name" value="Fumarylacetoacetase_C_sf"/>
</dbReference>
<name>A0A9P7EEC5_9AGAM</name>
<dbReference type="SUPFAM" id="SSF56529">
    <property type="entry name" value="FAH"/>
    <property type="match status" value="1"/>
</dbReference>
<comment type="pathway">
    <text evidence="3">Amino-acid degradation; L-phenylalanine degradation; acetoacetate and fumarate from L-phenylalanine: step 6/6.</text>
</comment>